<evidence type="ECO:0000313" key="2">
    <source>
        <dbReference type="Proteomes" id="UP000277671"/>
    </source>
</evidence>
<name>A0A495JV04_9ACTN</name>
<dbReference type="RefSeq" id="WP_147457253.1">
    <property type="nucleotide sequence ID" value="NZ_RBKT01000001.1"/>
</dbReference>
<evidence type="ECO:0000313" key="1">
    <source>
        <dbReference type="EMBL" id="RKR92823.1"/>
    </source>
</evidence>
<organism evidence="1 2">
    <name type="scientific">Micromonospora pisi</name>
    <dbReference type="NCBI Taxonomy" id="589240"/>
    <lineage>
        <taxon>Bacteria</taxon>
        <taxon>Bacillati</taxon>
        <taxon>Actinomycetota</taxon>
        <taxon>Actinomycetes</taxon>
        <taxon>Micromonosporales</taxon>
        <taxon>Micromonosporaceae</taxon>
        <taxon>Micromonospora</taxon>
    </lineage>
</organism>
<protein>
    <recommendedName>
        <fullName evidence="3">4Fe-4S Wbl-type domain-containing protein</fullName>
    </recommendedName>
</protein>
<proteinExistence type="predicted"/>
<dbReference type="Proteomes" id="UP000277671">
    <property type="component" value="Unassembled WGS sequence"/>
</dbReference>
<dbReference type="EMBL" id="RBKT01000001">
    <property type="protein sequence ID" value="RKR92823.1"/>
    <property type="molecule type" value="Genomic_DNA"/>
</dbReference>
<dbReference type="AlphaFoldDB" id="A0A495JV04"/>
<sequence length="118" mass="13146">MTAPTIDLDAGWRQHAVCQRNSHVWTTRSLYPLARHICLSDCPVLEQCRAETAALNPWDSCVVAGVAWAAGLTRLNSRAPLKYQPKPRRDGCWLCPMNLPPVPAVSRSRDTRKGARVL</sequence>
<accession>A0A495JV04</accession>
<comment type="caution">
    <text evidence="1">The sequence shown here is derived from an EMBL/GenBank/DDBJ whole genome shotgun (WGS) entry which is preliminary data.</text>
</comment>
<keyword evidence="2" id="KW-1185">Reference proteome</keyword>
<evidence type="ECO:0008006" key="3">
    <source>
        <dbReference type="Google" id="ProtNLM"/>
    </source>
</evidence>
<reference evidence="1 2" key="1">
    <citation type="submission" date="2018-10" db="EMBL/GenBank/DDBJ databases">
        <title>Sequencing the genomes of 1000 actinobacteria strains.</title>
        <authorList>
            <person name="Klenk H.-P."/>
        </authorList>
    </citation>
    <scope>NUCLEOTIDE SEQUENCE [LARGE SCALE GENOMIC DNA]</scope>
    <source>
        <strain evidence="1 2">DSM 45175</strain>
    </source>
</reference>
<gene>
    <name evidence="1" type="ORF">BDK92_7305</name>
</gene>